<evidence type="ECO:0000313" key="3">
    <source>
        <dbReference type="EMBL" id="PAQ12506.1"/>
    </source>
</evidence>
<dbReference type="PANTHER" id="PTHR43037">
    <property type="entry name" value="UNNAMED PRODUCT-RELATED"/>
    <property type="match status" value="1"/>
</dbReference>
<protein>
    <recommendedName>
        <fullName evidence="5">Esterase</fullName>
    </recommendedName>
</protein>
<comment type="caution">
    <text evidence="3">The sequence shown here is derived from an EMBL/GenBank/DDBJ whole genome shotgun (WGS) entry which is preliminary data.</text>
</comment>
<evidence type="ECO:0000256" key="2">
    <source>
        <dbReference type="ARBA" id="ARBA00022801"/>
    </source>
</evidence>
<keyword evidence="2" id="KW-0378">Hydrolase</keyword>
<dbReference type="RefSeq" id="WP_095490740.1">
    <property type="nucleotide sequence ID" value="NZ_NPKJ01000003.1"/>
</dbReference>
<organism evidence="3 4">
    <name type="scientific">Mesorhizobium temperatum</name>
    <dbReference type="NCBI Taxonomy" id="241416"/>
    <lineage>
        <taxon>Bacteria</taxon>
        <taxon>Pseudomonadati</taxon>
        <taxon>Pseudomonadota</taxon>
        <taxon>Alphaproteobacteria</taxon>
        <taxon>Hyphomicrobiales</taxon>
        <taxon>Phyllobacteriaceae</taxon>
        <taxon>Mesorhizobium</taxon>
    </lineage>
</organism>
<evidence type="ECO:0000313" key="4">
    <source>
        <dbReference type="Proteomes" id="UP000216442"/>
    </source>
</evidence>
<dbReference type="NCBIfam" id="TIGR01840">
    <property type="entry name" value="esterase_phb"/>
    <property type="match status" value="1"/>
</dbReference>
<dbReference type="InterPro" id="IPR029058">
    <property type="entry name" value="AB_hydrolase_fold"/>
</dbReference>
<dbReference type="SUPFAM" id="SSF53474">
    <property type="entry name" value="alpha/beta-Hydrolases"/>
    <property type="match status" value="2"/>
</dbReference>
<dbReference type="Proteomes" id="UP000216442">
    <property type="component" value="Unassembled WGS sequence"/>
</dbReference>
<reference evidence="3 4" key="1">
    <citation type="submission" date="2017-08" db="EMBL/GenBank/DDBJ databases">
        <title>Mesorhizobium wenxinae sp. nov., a novel rhizobial species isolated from root nodules of chickpea (Cicer arietinum L.).</title>
        <authorList>
            <person name="Zhang J."/>
        </authorList>
    </citation>
    <scope>NUCLEOTIDE SEQUENCE [LARGE SCALE GENOMIC DNA]</scope>
    <source>
        <strain evidence="3 4">SDW018</strain>
    </source>
</reference>
<dbReference type="InterPro" id="IPR050955">
    <property type="entry name" value="Plant_Biomass_Hydrol_Est"/>
</dbReference>
<keyword evidence="4" id="KW-1185">Reference proteome</keyword>
<keyword evidence="1" id="KW-0732">Signal</keyword>
<dbReference type="OrthoDB" id="9767239at2"/>
<evidence type="ECO:0000256" key="1">
    <source>
        <dbReference type="ARBA" id="ARBA00022729"/>
    </source>
</evidence>
<dbReference type="Pfam" id="PF10503">
    <property type="entry name" value="Esterase_PHB"/>
    <property type="match status" value="1"/>
</dbReference>
<dbReference type="AlphaFoldDB" id="A0A271LYA7"/>
<evidence type="ECO:0008006" key="5">
    <source>
        <dbReference type="Google" id="ProtNLM"/>
    </source>
</evidence>
<dbReference type="InterPro" id="IPR010126">
    <property type="entry name" value="Esterase_phb"/>
</dbReference>
<accession>A0A271LYA7</accession>
<sequence>MRKISDTITRLAAFRAGQGFQSNGQGRDRLSDLADFGSNPGALRARIYVPDDLPEAAPLVVVLHGCTQTAAGYDHGSGWSQLADQDGFALLFPEQQRANNPNLCFNWFVPSDTKRNGGEALSIRQMIEAVVVEYGLDPERIFITGLSAGGAMTSVMLACYPEVFAGGAIIAGLPYGSAKTIPEAFDRMRGHGAPSERQLQKALRDASPHRGPWPSISVWHGSADQTVASSNADAIVGQWRAIHGLDARSTRSEVVDGHSRHVWCNAKGQELIEEYRIAGMGHGTPLDTAGDAALGAGAPFMLDVGICSTWHIARFWGIAKSCVKRDAKPARANSEAPAASFARAFSMPKVGVPNVPHSAKRANIPPSQKPNSAAGIRKVIEDALRSAGLMH</sequence>
<dbReference type="GO" id="GO:0016787">
    <property type="term" value="F:hydrolase activity"/>
    <property type="evidence" value="ECO:0007669"/>
    <property type="project" value="UniProtKB-KW"/>
</dbReference>
<dbReference type="PANTHER" id="PTHR43037:SF1">
    <property type="entry name" value="BLL1128 PROTEIN"/>
    <property type="match status" value="1"/>
</dbReference>
<dbReference type="EMBL" id="NPKJ01000003">
    <property type="protein sequence ID" value="PAQ12506.1"/>
    <property type="molecule type" value="Genomic_DNA"/>
</dbReference>
<gene>
    <name evidence="3" type="ORF">CIT26_00465</name>
</gene>
<proteinExistence type="predicted"/>
<dbReference type="Gene3D" id="3.40.50.1820">
    <property type="entry name" value="alpha/beta hydrolase"/>
    <property type="match status" value="1"/>
</dbReference>
<name>A0A271LYA7_9HYPH</name>
<dbReference type="GO" id="GO:0005576">
    <property type="term" value="C:extracellular region"/>
    <property type="evidence" value="ECO:0007669"/>
    <property type="project" value="InterPro"/>
</dbReference>